<comment type="subcellular location">
    <subcellularLocation>
        <location evidence="1">Mitochondrion inner membrane</location>
        <topology evidence="1">Multi-pass membrane protein</topology>
    </subcellularLocation>
</comment>
<evidence type="ECO:0000256" key="13">
    <source>
        <dbReference type="ARBA" id="ARBA00023075"/>
    </source>
</evidence>
<dbReference type="GO" id="GO:0005743">
    <property type="term" value="C:mitochondrial inner membrane"/>
    <property type="evidence" value="ECO:0007669"/>
    <property type="project" value="UniProtKB-SubCell"/>
</dbReference>
<evidence type="ECO:0000256" key="5">
    <source>
        <dbReference type="ARBA" id="ARBA00022448"/>
    </source>
</evidence>
<evidence type="ECO:0000256" key="16">
    <source>
        <dbReference type="ARBA" id="ARBA00031028"/>
    </source>
</evidence>
<evidence type="ECO:0000256" key="9">
    <source>
        <dbReference type="ARBA" id="ARBA00022967"/>
    </source>
</evidence>
<evidence type="ECO:0000256" key="17">
    <source>
        <dbReference type="ARBA" id="ARBA00049551"/>
    </source>
</evidence>
<dbReference type="EMBL" id="JN627205">
    <property type="protein sequence ID" value="AEQ93905.1"/>
    <property type="molecule type" value="Genomic_DNA"/>
</dbReference>
<feature type="transmembrane region" description="Helical" evidence="18">
    <location>
        <begin position="254"/>
        <end position="273"/>
    </location>
</feature>
<keyword evidence="9" id="KW-1278">Translocase</keyword>
<feature type="transmembrane region" description="Helical" evidence="18">
    <location>
        <begin position="34"/>
        <end position="51"/>
    </location>
</feature>
<accession>G8HSG1</accession>
<evidence type="ECO:0000256" key="15">
    <source>
        <dbReference type="ARBA" id="ARBA00023136"/>
    </source>
</evidence>
<feature type="transmembrane region" description="Helical" evidence="18">
    <location>
        <begin position="85"/>
        <end position="104"/>
    </location>
</feature>
<keyword evidence="7 18" id="KW-0812">Transmembrane</keyword>
<evidence type="ECO:0000256" key="6">
    <source>
        <dbReference type="ARBA" id="ARBA00022660"/>
    </source>
</evidence>
<feature type="transmembrane region" description="Helical" evidence="18">
    <location>
        <begin position="6"/>
        <end position="27"/>
    </location>
</feature>
<proteinExistence type="inferred from homology"/>
<keyword evidence="6" id="KW-0679">Respiratory chain</keyword>
<protein>
    <recommendedName>
        <fullName evidence="4">NADH-ubiquinone oxidoreductase chain 2</fullName>
        <ecNumber evidence="3">7.1.1.2</ecNumber>
    </recommendedName>
    <alternativeName>
        <fullName evidence="16">NADH dehydrogenase subunit 2</fullName>
    </alternativeName>
</protein>
<evidence type="ECO:0000313" key="20">
    <source>
        <dbReference type="EMBL" id="AEQ93905.1"/>
    </source>
</evidence>
<evidence type="ECO:0000256" key="14">
    <source>
        <dbReference type="ARBA" id="ARBA00023128"/>
    </source>
</evidence>
<organism evidence="20">
    <name type="scientific">Siphonaria gigas</name>
    <name type="common">giant false limpet</name>
    <dbReference type="NCBI Taxonomy" id="1087063"/>
    <lineage>
        <taxon>Eukaryota</taxon>
        <taxon>Metazoa</taxon>
        <taxon>Spiralia</taxon>
        <taxon>Lophotrochozoa</taxon>
        <taxon>Mollusca</taxon>
        <taxon>Gastropoda</taxon>
        <taxon>Heterobranchia</taxon>
        <taxon>Euthyneura</taxon>
        <taxon>Panpulmonata</taxon>
        <taxon>Siphonarimorpha</taxon>
        <taxon>Siphonariida</taxon>
        <taxon>Siphonarioidea</taxon>
        <taxon>Siphonariidae</taxon>
        <taxon>Siphonaria</taxon>
    </lineage>
</organism>
<evidence type="ECO:0000256" key="18">
    <source>
        <dbReference type="SAM" id="Phobius"/>
    </source>
</evidence>
<dbReference type="PANTHER" id="PTHR46552:SF1">
    <property type="entry name" value="NADH-UBIQUINONE OXIDOREDUCTASE CHAIN 2"/>
    <property type="match status" value="1"/>
</dbReference>
<keyword evidence="10" id="KW-0249">Electron transport</keyword>
<feature type="transmembrane region" description="Helical" evidence="18">
    <location>
        <begin position="110"/>
        <end position="130"/>
    </location>
</feature>
<comment type="catalytic activity">
    <reaction evidence="17">
        <text>a ubiquinone + NADH + 5 H(+)(in) = a ubiquinol + NAD(+) + 4 H(+)(out)</text>
        <dbReference type="Rhea" id="RHEA:29091"/>
        <dbReference type="Rhea" id="RHEA-COMP:9565"/>
        <dbReference type="Rhea" id="RHEA-COMP:9566"/>
        <dbReference type="ChEBI" id="CHEBI:15378"/>
        <dbReference type="ChEBI" id="CHEBI:16389"/>
        <dbReference type="ChEBI" id="CHEBI:17976"/>
        <dbReference type="ChEBI" id="CHEBI:57540"/>
        <dbReference type="ChEBI" id="CHEBI:57945"/>
        <dbReference type="EC" id="7.1.1.2"/>
    </reaction>
</comment>
<evidence type="ECO:0000256" key="2">
    <source>
        <dbReference type="ARBA" id="ARBA00007012"/>
    </source>
</evidence>
<evidence type="ECO:0000256" key="11">
    <source>
        <dbReference type="ARBA" id="ARBA00022989"/>
    </source>
</evidence>
<evidence type="ECO:0000256" key="3">
    <source>
        <dbReference type="ARBA" id="ARBA00012944"/>
    </source>
</evidence>
<feature type="transmembrane region" description="Helical" evidence="18">
    <location>
        <begin position="293"/>
        <end position="312"/>
    </location>
</feature>
<evidence type="ECO:0000256" key="7">
    <source>
        <dbReference type="ARBA" id="ARBA00022692"/>
    </source>
</evidence>
<dbReference type="PANTHER" id="PTHR46552">
    <property type="entry name" value="NADH-UBIQUINONE OXIDOREDUCTASE CHAIN 2"/>
    <property type="match status" value="1"/>
</dbReference>
<comment type="similarity">
    <text evidence="2">Belongs to the complex I subunit 2 family.</text>
</comment>
<geneLocation type="mitochondrion" evidence="20"/>
<sequence length="313" mass="33623">MGSVSFLFFVLMSVGVLVSVSSSSWIICWAGIELSFLGMIPLLLFGGYISLNKESSLKYFCVQALGSALLFLSGLMVYSGGMLGGYWSIFFGGILVLSLCIKLGMFPGHFWVPSVLAGLEWVSCFVVLSVQKVPVLALLMNFLGDCVIFQSLVLFLGGVSALVGGLLGNNQTSIRAVVGASSIAHTGWVSIGAVSGAVWGYFGIYCGVLGLTFLYLWQSSSFFSSLMLLSLSGLPPFLMFIGKWAVVQGALSSYVSVWFLILPLLGALISLSFYLKFAYSFYLDSSSEGESSVWSSVSFSVFSLFGVIYLFLV</sequence>
<keyword evidence="13" id="KW-0830">Ubiquinone</keyword>
<keyword evidence="15 18" id="KW-0472">Membrane</keyword>
<dbReference type="GO" id="GO:0008137">
    <property type="term" value="F:NADH dehydrogenase (ubiquinone) activity"/>
    <property type="evidence" value="ECO:0007669"/>
    <property type="project" value="UniProtKB-EC"/>
</dbReference>
<evidence type="ECO:0000256" key="8">
    <source>
        <dbReference type="ARBA" id="ARBA00022792"/>
    </source>
</evidence>
<feature type="transmembrane region" description="Helical" evidence="18">
    <location>
        <begin position="198"/>
        <end position="217"/>
    </location>
</feature>
<dbReference type="Pfam" id="PF00361">
    <property type="entry name" value="Proton_antipo_M"/>
    <property type="match status" value="1"/>
</dbReference>
<dbReference type="GO" id="GO:0006120">
    <property type="term" value="P:mitochondrial electron transport, NADH to ubiquinone"/>
    <property type="evidence" value="ECO:0007669"/>
    <property type="project" value="TreeGrafter"/>
</dbReference>
<feature type="transmembrane region" description="Helical" evidence="18">
    <location>
        <begin position="142"/>
        <end position="167"/>
    </location>
</feature>
<evidence type="ECO:0000256" key="1">
    <source>
        <dbReference type="ARBA" id="ARBA00004448"/>
    </source>
</evidence>
<dbReference type="InterPro" id="IPR001750">
    <property type="entry name" value="ND/Mrp_TM"/>
</dbReference>
<feature type="transmembrane region" description="Helical" evidence="18">
    <location>
        <begin position="223"/>
        <end position="242"/>
    </location>
</feature>
<name>G8HSG1_9GAST</name>
<keyword evidence="14 20" id="KW-0496">Mitochondrion</keyword>
<dbReference type="InterPro" id="IPR050175">
    <property type="entry name" value="Complex_I_Subunit_2"/>
</dbReference>
<reference evidence="20" key="1">
    <citation type="journal article" date="2011" name="BMC Evol. Biol.">
        <title>Ten new complete mitochondrial genomes of pulmonates (Mollusca: Gastropoda) and their impact on phylogenetic relationships.</title>
        <authorList>
            <person name="White T.R."/>
            <person name="Conrad M.M."/>
            <person name="Tseng R."/>
            <person name="Balayan S."/>
            <person name="Golding R."/>
            <person name="de Frias Martins A.M."/>
            <person name="Dayrat B.A."/>
        </authorList>
    </citation>
    <scope>NUCLEOTIDE SEQUENCE</scope>
</reference>
<evidence type="ECO:0000259" key="19">
    <source>
        <dbReference type="Pfam" id="PF00361"/>
    </source>
</evidence>
<feature type="domain" description="NADH:quinone oxidoreductase/Mrp antiporter transmembrane" evidence="19">
    <location>
        <begin position="22"/>
        <end position="209"/>
    </location>
</feature>
<gene>
    <name evidence="20" type="primary">nad2</name>
</gene>
<dbReference type="AlphaFoldDB" id="G8HSG1"/>
<keyword evidence="12" id="KW-0520">NAD</keyword>
<keyword evidence="8" id="KW-0999">Mitochondrion inner membrane</keyword>
<keyword evidence="11 18" id="KW-1133">Transmembrane helix</keyword>
<evidence type="ECO:0000256" key="10">
    <source>
        <dbReference type="ARBA" id="ARBA00022982"/>
    </source>
</evidence>
<evidence type="ECO:0000256" key="4">
    <source>
        <dbReference type="ARBA" id="ARBA00021008"/>
    </source>
</evidence>
<keyword evidence="5" id="KW-0813">Transport</keyword>
<reference evidence="20" key="2">
    <citation type="submission" date="2011-08" db="EMBL/GenBank/DDBJ databases">
        <authorList>
            <person name="Dayrat B."/>
        </authorList>
    </citation>
    <scope>NUCLEOTIDE SEQUENCE</scope>
</reference>
<evidence type="ECO:0000256" key="12">
    <source>
        <dbReference type="ARBA" id="ARBA00023027"/>
    </source>
</evidence>
<dbReference type="EC" id="7.1.1.2" evidence="3"/>